<name>A0A1I3SI62_9HYPH</name>
<reference evidence="3" key="1">
    <citation type="submission" date="2016-10" db="EMBL/GenBank/DDBJ databases">
        <authorList>
            <person name="Varghese N."/>
            <person name="Submissions S."/>
        </authorList>
    </citation>
    <scope>NUCLEOTIDE SEQUENCE [LARGE SCALE GENOMIC DNA]</scope>
    <source>
        <strain evidence="3">DSM 21857</strain>
    </source>
</reference>
<accession>A0A1I3SI62</accession>
<dbReference type="STRING" id="1121003.SAMN03080618_03346"/>
<dbReference type="SUPFAM" id="SSF50494">
    <property type="entry name" value="Trypsin-like serine proteases"/>
    <property type="match status" value="1"/>
</dbReference>
<evidence type="ECO:0000313" key="2">
    <source>
        <dbReference type="EMBL" id="SFJ57156.1"/>
    </source>
</evidence>
<dbReference type="Gene3D" id="2.40.10.120">
    <property type="match status" value="1"/>
</dbReference>
<dbReference type="GO" id="GO:0006508">
    <property type="term" value="P:proteolysis"/>
    <property type="evidence" value="ECO:0007669"/>
    <property type="project" value="InterPro"/>
</dbReference>
<dbReference type="OrthoDB" id="1522627at2"/>
<protein>
    <submittedName>
        <fullName evidence="2">Trypsin-like peptidase domain-containing protein</fullName>
    </submittedName>
</protein>
<dbReference type="InterPro" id="IPR001940">
    <property type="entry name" value="Peptidase_S1C"/>
</dbReference>
<dbReference type="Pfam" id="PF13365">
    <property type="entry name" value="Trypsin_2"/>
    <property type="match status" value="1"/>
</dbReference>
<feature type="transmembrane region" description="Helical" evidence="1">
    <location>
        <begin position="7"/>
        <end position="29"/>
    </location>
</feature>
<dbReference type="PRINTS" id="PR00834">
    <property type="entry name" value="PROTEASES2C"/>
</dbReference>
<keyword evidence="1" id="KW-0472">Membrane</keyword>
<organism evidence="2 3">
    <name type="scientific">Aquamicrobium aerolatum DSM 21857</name>
    <dbReference type="NCBI Taxonomy" id="1121003"/>
    <lineage>
        <taxon>Bacteria</taxon>
        <taxon>Pseudomonadati</taxon>
        <taxon>Pseudomonadota</taxon>
        <taxon>Alphaproteobacteria</taxon>
        <taxon>Hyphomicrobiales</taxon>
        <taxon>Phyllobacteriaceae</taxon>
        <taxon>Aerobium</taxon>
    </lineage>
</organism>
<dbReference type="EMBL" id="FORF01000030">
    <property type="protein sequence ID" value="SFJ57156.1"/>
    <property type="molecule type" value="Genomic_DNA"/>
</dbReference>
<dbReference type="PANTHER" id="PTHR43019">
    <property type="entry name" value="SERINE ENDOPROTEASE DEGS"/>
    <property type="match status" value="1"/>
</dbReference>
<gene>
    <name evidence="2" type="ORF">SAMN03080618_03346</name>
</gene>
<keyword evidence="1" id="KW-0812">Transmembrane</keyword>
<dbReference type="InterPro" id="IPR009003">
    <property type="entry name" value="Peptidase_S1_PA"/>
</dbReference>
<evidence type="ECO:0000256" key="1">
    <source>
        <dbReference type="SAM" id="Phobius"/>
    </source>
</evidence>
<dbReference type="Proteomes" id="UP000242763">
    <property type="component" value="Unassembled WGS sequence"/>
</dbReference>
<proteinExistence type="predicted"/>
<sequence>MDTIIPGLGLIMIRGAFVSLGIFASALSVNPAHTQSNHSSSGTGFFVNADGWAVTNAHVLEGCTRASVPTLGEATDWIVDRQNDLAAVKVAGGADKPFLRLRGSAPRLGDDVAAFGYPFSDFLSDSIKITTGNINSLIGAQNDTRFLQISTPLQPGNSGGPVVDRSGAVLGIATAVFSGRGDFVAQNVNFAVRSNVLEMFLQSRSIEYDSLSASAETLSTADLADAVAPAVVQIRCISESLPETAKLHRMPPVENPLAPVDFSREMAELLAYAYHDAWSSPNDSALQFMASVYTDSIEFYGKRVSPSSVMDEKQKFAHRWPIRDYSIRDGTLSIECIGVLCDVGAIVDWFAHSPARNATSDGVATFKFQVDVHNLSITRESGAVLKGQSADPSGMHARLHGLNGKCRGGSGDLDTTMRACDAREYTTKSLIAAGWCFGRKGEEYFDMEWHRCGSGSLRGL</sequence>
<dbReference type="GO" id="GO:0004252">
    <property type="term" value="F:serine-type endopeptidase activity"/>
    <property type="evidence" value="ECO:0007669"/>
    <property type="project" value="InterPro"/>
</dbReference>
<dbReference type="AlphaFoldDB" id="A0A1I3SI62"/>
<dbReference type="PANTHER" id="PTHR43019:SF23">
    <property type="entry name" value="PROTEASE DO-LIKE 5, CHLOROPLASTIC"/>
    <property type="match status" value="1"/>
</dbReference>
<keyword evidence="3" id="KW-1185">Reference proteome</keyword>
<keyword evidence="1" id="KW-1133">Transmembrane helix</keyword>
<evidence type="ECO:0000313" key="3">
    <source>
        <dbReference type="Proteomes" id="UP000242763"/>
    </source>
</evidence>
<dbReference type="RefSeq" id="WP_091524723.1">
    <property type="nucleotide sequence ID" value="NZ_FORF01000030.1"/>
</dbReference>